<feature type="domain" description="F-box" evidence="1">
    <location>
        <begin position="17"/>
        <end position="64"/>
    </location>
</feature>
<dbReference type="PANTHER" id="PTHR38926:SF2">
    <property type="entry name" value="F-BOX_LRR-REPEAT PROTEIN 21-RELATED"/>
    <property type="match status" value="1"/>
</dbReference>
<comment type="caution">
    <text evidence="2">The sequence shown here is derived from an EMBL/GenBank/DDBJ whole genome shotgun (WGS) entry which is preliminary data.</text>
</comment>
<dbReference type="InterPro" id="IPR032675">
    <property type="entry name" value="LRR_dom_sf"/>
</dbReference>
<evidence type="ECO:0000313" key="3">
    <source>
        <dbReference type="Proteomes" id="UP001642260"/>
    </source>
</evidence>
<dbReference type="CDD" id="cd22164">
    <property type="entry name" value="F-box_AtSKIP19-like"/>
    <property type="match status" value="1"/>
</dbReference>
<keyword evidence="3" id="KW-1185">Reference proteome</keyword>
<dbReference type="SUPFAM" id="SSF81383">
    <property type="entry name" value="F-box domain"/>
    <property type="match status" value="1"/>
</dbReference>
<dbReference type="InterPro" id="IPR001810">
    <property type="entry name" value="F-box_dom"/>
</dbReference>
<dbReference type="InterPro" id="IPR006553">
    <property type="entry name" value="Leu-rich_rpt_Cys-con_subtyp"/>
</dbReference>
<protein>
    <recommendedName>
        <fullName evidence="1">F-box domain-containing protein</fullName>
    </recommendedName>
</protein>
<dbReference type="Proteomes" id="UP001642260">
    <property type="component" value="Unassembled WGS sequence"/>
</dbReference>
<dbReference type="EMBL" id="CAKOAT010597376">
    <property type="protein sequence ID" value="CAH8383827.1"/>
    <property type="molecule type" value="Genomic_DNA"/>
</dbReference>
<accession>A0ABC8LJH2</accession>
<evidence type="ECO:0000313" key="2">
    <source>
        <dbReference type="EMBL" id="CAH8383827.1"/>
    </source>
</evidence>
<sequence>MASSSSSPTEMNEGGECVNWLELPPELTISILHRLGPIEIVKTARKVCRSWRHLCKDPSMWRKIVIHIEEFGDRNYEKLCRHLVGRSQGGLVEIDISRFASDPLLRYIANESSRHLRSLRISFCYQVTDKGFIAAVSRLPLLEELEVSYCSLSEECRLRVVGQSCPNLKTFKKNSFGLRGPRHEFDDVVALAIAETMPRLCHLELVGDTLTDVGLNAILDGCPNLEHLDIHECFNVELVGDLETRCIERIKFLRRPNDSVHDDPLDAKVNHECSSEDD</sequence>
<dbReference type="PROSITE" id="PS50181">
    <property type="entry name" value="FBOX"/>
    <property type="match status" value="1"/>
</dbReference>
<organism evidence="2 3">
    <name type="scientific">Eruca vesicaria subsp. sativa</name>
    <name type="common">Garden rocket</name>
    <name type="synonym">Eruca sativa</name>
    <dbReference type="NCBI Taxonomy" id="29727"/>
    <lineage>
        <taxon>Eukaryota</taxon>
        <taxon>Viridiplantae</taxon>
        <taxon>Streptophyta</taxon>
        <taxon>Embryophyta</taxon>
        <taxon>Tracheophyta</taxon>
        <taxon>Spermatophyta</taxon>
        <taxon>Magnoliopsida</taxon>
        <taxon>eudicotyledons</taxon>
        <taxon>Gunneridae</taxon>
        <taxon>Pentapetalae</taxon>
        <taxon>rosids</taxon>
        <taxon>malvids</taxon>
        <taxon>Brassicales</taxon>
        <taxon>Brassicaceae</taxon>
        <taxon>Brassiceae</taxon>
        <taxon>Eruca</taxon>
    </lineage>
</organism>
<evidence type="ECO:0000259" key="1">
    <source>
        <dbReference type="PROSITE" id="PS50181"/>
    </source>
</evidence>
<reference evidence="2 3" key="1">
    <citation type="submission" date="2022-03" db="EMBL/GenBank/DDBJ databases">
        <authorList>
            <person name="Macdonald S."/>
            <person name="Ahmed S."/>
            <person name="Newling K."/>
        </authorList>
    </citation>
    <scope>NUCLEOTIDE SEQUENCE [LARGE SCALE GENOMIC DNA]</scope>
</reference>
<proteinExistence type="predicted"/>
<dbReference type="SMART" id="SM00256">
    <property type="entry name" value="FBOX"/>
    <property type="match status" value="1"/>
</dbReference>
<dbReference type="Gene3D" id="3.80.10.10">
    <property type="entry name" value="Ribonuclease Inhibitor"/>
    <property type="match status" value="1"/>
</dbReference>
<dbReference type="Gene3D" id="1.20.1280.50">
    <property type="match status" value="1"/>
</dbReference>
<dbReference type="PANTHER" id="PTHR38926">
    <property type="entry name" value="F-BOX DOMAIN CONTAINING PROTEIN, EXPRESSED"/>
    <property type="match status" value="1"/>
</dbReference>
<dbReference type="Pfam" id="PF12937">
    <property type="entry name" value="F-box-like"/>
    <property type="match status" value="1"/>
</dbReference>
<dbReference type="SMART" id="SM00367">
    <property type="entry name" value="LRR_CC"/>
    <property type="match status" value="3"/>
</dbReference>
<dbReference type="AlphaFoldDB" id="A0ABC8LJH2"/>
<gene>
    <name evidence="2" type="ORF">ERUC_LOCUS36310</name>
</gene>
<name>A0ABC8LJH2_ERUVS</name>
<dbReference type="SUPFAM" id="SSF52047">
    <property type="entry name" value="RNI-like"/>
    <property type="match status" value="1"/>
</dbReference>
<dbReference type="InterPro" id="IPR036047">
    <property type="entry name" value="F-box-like_dom_sf"/>
</dbReference>